<proteinExistence type="predicted"/>
<evidence type="ECO:0000256" key="1">
    <source>
        <dbReference type="SAM" id="MobiDB-lite"/>
    </source>
</evidence>
<accession>A0AAN9FJF5</accession>
<dbReference type="EMBL" id="JAYKXN010000006">
    <property type="protein sequence ID" value="KAK7277592.1"/>
    <property type="molecule type" value="Genomic_DNA"/>
</dbReference>
<feature type="compositionally biased region" description="Basic and acidic residues" evidence="1">
    <location>
        <begin position="25"/>
        <end position="36"/>
    </location>
</feature>
<sequence length="70" mass="7605">MKFPRTLLQVILDKLKSPNQEANLDDSKKTSDKEMQKITSGEGSCSTKKKGSTVKKTEKGSSVVSEGSDN</sequence>
<gene>
    <name evidence="2" type="ORF">RJT34_22607</name>
</gene>
<dbReference type="Proteomes" id="UP001359559">
    <property type="component" value="Unassembled WGS sequence"/>
</dbReference>
<evidence type="ECO:0000313" key="3">
    <source>
        <dbReference type="Proteomes" id="UP001359559"/>
    </source>
</evidence>
<organism evidence="2 3">
    <name type="scientific">Clitoria ternatea</name>
    <name type="common">Butterfly pea</name>
    <dbReference type="NCBI Taxonomy" id="43366"/>
    <lineage>
        <taxon>Eukaryota</taxon>
        <taxon>Viridiplantae</taxon>
        <taxon>Streptophyta</taxon>
        <taxon>Embryophyta</taxon>
        <taxon>Tracheophyta</taxon>
        <taxon>Spermatophyta</taxon>
        <taxon>Magnoliopsida</taxon>
        <taxon>eudicotyledons</taxon>
        <taxon>Gunneridae</taxon>
        <taxon>Pentapetalae</taxon>
        <taxon>rosids</taxon>
        <taxon>fabids</taxon>
        <taxon>Fabales</taxon>
        <taxon>Fabaceae</taxon>
        <taxon>Papilionoideae</taxon>
        <taxon>50 kb inversion clade</taxon>
        <taxon>NPAAA clade</taxon>
        <taxon>indigoferoid/millettioid clade</taxon>
        <taxon>Phaseoleae</taxon>
        <taxon>Clitoria</taxon>
    </lineage>
</organism>
<feature type="compositionally biased region" description="Low complexity" evidence="1">
    <location>
        <begin position="60"/>
        <end position="70"/>
    </location>
</feature>
<feature type="region of interest" description="Disordered" evidence="1">
    <location>
        <begin position="17"/>
        <end position="70"/>
    </location>
</feature>
<keyword evidence="3" id="KW-1185">Reference proteome</keyword>
<reference evidence="2 3" key="1">
    <citation type="submission" date="2024-01" db="EMBL/GenBank/DDBJ databases">
        <title>The genomes of 5 underutilized Papilionoideae crops provide insights into root nodulation and disease resistance.</title>
        <authorList>
            <person name="Yuan L."/>
        </authorList>
    </citation>
    <scope>NUCLEOTIDE SEQUENCE [LARGE SCALE GENOMIC DNA]</scope>
    <source>
        <strain evidence="2">LY-2023</strain>
        <tissue evidence="2">Leaf</tissue>
    </source>
</reference>
<evidence type="ECO:0000313" key="2">
    <source>
        <dbReference type="EMBL" id="KAK7277592.1"/>
    </source>
</evidence>
<dbReference type="AlphaFoldDB" id="A0AAN9FJF5"/>
<name>A0AAN9FJF5_CLITE</name>
<protein>
    <submittedName>
        <fullName evidence="2">Uncharacterized protein</fullName>
    </submittedName>
</protein>
<comment type="caution">
    <text evidence="2">The sequence shown here is derived from an EMBL/GenBank/DDBJ whole genome shotgun (WGS) entry which is preliminary data.</text>
</comment>